<dbReference type="EMBL" id="CP157390">
    <property type="protein sequence ID" value="XBM48967.1"/>
    <property type="molecule type" value="Genomic_DNA"/>
</dbReference>
<name>A0AAU7GCM3_9MICO</name>
<accession>A0AAU7GCM3</accession>
<dbReference type="InterPro" id="IPR041183">
    <property type="entry name" value="Cyclophilin-like"/>
</dbReference>
<gene>
    <name evidence="4" type="ORF">AAME72_03690</name>
</gene>
<evidence type="ECO:0000259" key="3">
    <source>
        <dbReference type="Pfam" id="PF18050"/>
    </source>
</evidence>
<evidence type="ECO:0000256" key="2">
    <source>
        <dbReference type="SAM" id="SignalP"/>
    </source>
</evidence>
<evidence type="ECO:0000313" key="4">
    <source>
        <dbReference type="EMBL" id="XBM48967.1"/>
    </source>
</evidence>
<evidence type="ECO:0000256" key="1">
    <source>
        <dbReference type="SAM" id="MobiDB-lite"/>
    </source>
</evidence>
<dbReference type="AlphaFoldDB" id="A0AAU7GCM3"/>
<dbReference type="Gene3D" id="2.40.100.20">
    <property type="match status" value="1"/>
</dbReference>
<feature type="domain" description="Cyclophilin-like" evidence="3">
    <location>
        <begin position="72"/>
        <end position="167"/>
    </location>
</feature>
<feature type="region of interest" description="Disordered" evidence="1">
    <location>
        <begin position="30"/>
        <end position="55"/>
    </location>
</feature>
<dbReference type="Pfam" id="PF18050">
    <property type="entry name" value="Cyclophil_like2"/>
    <property type="match status" value="1"/>
</dbReference>
<organism evidence="4">
    <name type="scientific">Leifsonia sp. NPDC080035</name>
    <dbReference type="NCBI Taxonomy" id="3143936"/>
    <lineage>
        <taxon>Bacteria</taxon>
        <taxon>Bacillati</taxon>
        <taxon>Actinomycetota</taxon>
        <taxon>Actinomycetes</taxon>
        <taxon>Micrococcales</taxon>
        <taxon>Microbacteriaceae</taxon>
        <taxon>Leifsonia</taxon>
    </lineage>
</organism>
<dbReference type="PROSITE" id="PS51257">
    <property type="entry name" value="PROKAR_LIPOPROTEIN"/>
    <property type="match status" value="1"/>
</dbReference>
<sequence>MKLTALVLSVATASLLAGCATSAPIRHTGHNASTAPTSDASAVPTGAPSALPASPKTVDDGVVGTVIRFAAQGGHVDVTIDRDSPAVRDFVSMLPLTLDMRDFSGSEKIGYLPRRLDTTGSPGSEPRNGDFSYYKPWGNIIFYYDAPSGFSDDVLHLGTFTATPDELAVLEGPGVSLSVVR</sequence>
<dbReference type="SUPFAM" id="SSF50891">
    <property type="entry name" value="Cyclophilin-like"/>
    <property type="match status" value="1"/>
</dbReference>
<dbReference type="RefSeq" id="WP_348788888.1">
    <property type="nucleotide sequence ID" value="NZ_CP157390.1"/>
</dbReference>
<keyword evidence="2" id="KW-0732">Signal</keyword>
<feature type="compositionally biased region" description="Polar residues" evidence="1">
    <location>
        <begin position="30"/>
        <end position="40"/>
    </location>
</feature>
<feature type="chain" id="PRO_5043593732" evidence="2">
    <location>
        <begin position="23"/>
        <end position="181"/>
    </location>
</feature>
<protein>
    <submittedName>
        <fullName evidence="4">Cyclophilin-like fold protein</fullName>
    </submittedName>
</protein>
<dbReference type="InterPro" id="IPR029000">
    <property type="entry name" value="Cyclophilin-like_dom_sf"/>
</dbReference>
<proteinExistence type="predicted"/>
<reference evidence="4" key="1">
    <citation type="submission" date="2024-05" db="EMBL/GenBank/DDBJ databases">
        <title>The Natural Products Discovery Center: Release of the First 8490 Sequenced Strains for Exploring Actinobacteria Biosynthetic Diversity.</title>
        <authorList>
            <person name="Kalkreuter E."/>
            <person name="Kautsar S.A."/>
            <person name="Yang D."/>
            <person name="Bader C.D."/>
            <person name="Teijaro C.N."/>
            <person name="Fluegel L."/>
            <person name="Davis C.M."/>
            <person name="Simpson J.R."/>
            <person name="Lauterbach L."/>
            <person name="Steele A.D."/>
            <person name="Gui C."/>
            <person name="Meng S."/>
            <person name="Li G."/>
            <person name="Viehrig K."/>
            <person name="Ye F."/>
            <person name="Su P."/>
            <person name="Kiefer A.F."/>
            <person name="Nichols A."/>
            <person name="Cepeda A.J."/>
            <person name="Yan W."/>
            <person name="Fan B."/>
            <person name="Jiang Y."/>
            <person name="Adhikari A."/>
            <person name="Zheng C.-J."/>
            <person name="Schuster L."/>
            <person name="Cowan T.M."/>
            <person name="Smanski M.J."/>
            <person name="Chevrette M.G."/>
            <person name="de Carvalho L.P.S."/>
            <person name="Shen B."/>
        </authorList>
    </citation>
    <scope>NUCLEOTIDE SEQUENCE</scope>
    <source>
        <strain evidence="4">NPDC080035</strain>
    </source>
</reference>
<feature type="signal peptide" evidence="2">
    <location>
        <begin position="1"/>
        <end position="22"/>
    </location>
</feature>